<comment type="subcellular location">
    <subcellularLocation>
        <location evidence="1 6">Bacterial flagellum basal body</location>
    </subcellularLocation>
</comment>
<dbReference type="KEGG" id="haa:A5892_13590"/>
<evidence type="ECO:0000259" key="7">
    <source>
        <dbReference type="Pfam" id="PF00460"/>
    </source>
</evidence>
<evidence type="ECO:0000256" key="2">
    <source>
        <dbReference type="ARBA" id="ARBA00009677"/>
    </source>
</evidence>
<dbReference type="PANTHER" id="PTHR30435">
    <property type="entry name" value="FLAGELLAR PROTEIN"/>
    <property type="match status" value="1"/>
</dbReference>
<evidence type="ECO:0000313" key="9">
    <source>
        <dbReference type="Proteomes" id="UP000077875"/>
    </source>
</evidence>
<dbReference type="PANTHER" id="PTHR30435:SF12">
    <property type="entry name" value="FLAGELLAR BASAL BODY ROD PROTEIN FLGB"/>
    <property type="match status" value="1"/>
</dbReference>
<evidence type="ECO:0000256" key="4">
    <source>
        <dbReference type="ARBA" id="ARBA00023143"/>
    </source>
</evidence>
<sequence>MIDRLNESFSFLQGALDLRSRRQEVLSANIANADTPHYKARDFDFKQALDSAMSQAGARSLSLQLTSSAHIPASSSVGAELDLAYRIPAQPSLDGNTVDMDLERLNFADNSQHIESTLGLLNSKIRGLNTVMQAE</sequence>
<evidence type="ECO:0000256" key="1">
    <source>
        <dbReference type="ARBA" id="ARBA00004117"/>
    </source>
</evidence>
<dbReference type="STRING" id="376489.A5892_13590"/>
<dbReference type="RefSeq" id="WP_064123262.1">
    <property type="nucleotide sequence ID" value="NZ_CP015243.1"/>
</dbReference>
<dbReference type="InterPro" id="IPR001444">
    <property type="entry name" value="Flag_bb_rod_N"/>
</dbReference>
<evidence type="ECO:0000256" key="5">
    <source>
        <dbReference type="ARBA" id="ARBA00024934"/>
    </source>
</evidence>
<comment type="subunit">
    <text evidence="6">The basal body constitutes a major portion of the flagellar organelle and consists of a number of rings mounted on a central rod.</text>
</comment>
<dbReference type="PROSITE" id="PS00588">
    <property type="entry name" value="FLAGELLA_BB_ROD"/>
    <property type="match status" value="1"/>
</dbReference>
<dbReference type="InterPro" id="IPR006300">
    <property type="entry name" value="FlgB"/>
</dbReference>
<name>A0A172YGY2_9GAMM</name>
<dbReference type="Proteomes" id="UP000077875">
    <property type="component" value="Chromosome"/>
</dbReference>
<reference evidence="8 9" key="1">
    <citation type="submission" date="2016-04" db="EMBL/GenBank/DDBJ databases">
        <title>Complete Genome Sequence of Halotalea alkalilenta IHB B 13600.</title>
        <authorList>
            <person name="Swarnkar M.K."/>
            <person name="Sharma A."/>
            <person name="Kaushal K."/>
            <person name="Soni R."/>
            <person name="Rana S."/>
            <person name="Singh A.K."/>
            <person name="Gulati A."/>
        </authorList>
    </citation>
    <scope>NUCLEOTIDE SEQUENCE [LARGE SCALE GENOMIC DNA]</scope>
    <source>
        <strain evidence="8 9">IHB B 13600</strain>
    </source>
</reference>
<keyword evidence="8" id="KW-0282">Flagellum</keyword>
<keyword evidence="8" id="KW-0969">Cilium</keyword>
<dbReference type="EMBL" id="CP015243">
    <property type="protein sequence ID" value="ANF58376.1"/>
    <property type="molecule type" value="Genomic_DNA"/>
</dbReference>
<evidence type="ECO:0000313" key="8">
    <source>
        <dbReference type="EMBL" id="ANF58376.1"/>
    </source>
</evidence>
<protein>
    <recommendedName>
        <fullName evidence="3 6">Flagellar basal body rod protein FlgB</fullName>
    </recommendedName>
</protein>
<keyword evidence="4 6" id="KW-0975">Bacterial flagellum</keyword>
<organism evidence="8 9">
    <name type="scientific">Halotalea alkalilenta</name>
    <dbReference type="NCBI Taxonomy" id="376489"/>
    <lineage>
        <taxon>Bacteria</taxon>
        <taxon>Pseudomonadati</taxon>
        <taxon>Pseudomonadota</taxon>
        <taxon>Gammaproteobacteria</taxon>
        <taxon>Oceanospirillales</taxon>
        <taxon>Halomonadaceae</taxon>
        <taxon>Halotalea</taxon>
    </lineage>
</organism>
<dbReference type="GO" id="GO:0030694">
    <property type="term" value="C:bacterial-type flagellum basal body, rod"/>
    <property type="evidence" value="ECO:0007669"/>
    <property type="project" value="InterPro"/>
</dbReference>
<keyword evidence="9" id="KW-1185">Reference proteome</keyword>
<proteinExistence type="inferred from homology"/>
<comment type="similarity">
    <text evidence="2 6">Belongs to the flagella basal body rod proteins family.</text>
</comment>
<dbReference type="InterPro" id="IPR019776">
    <property type="entry name" value="Flagellar_basal_body_rod_CS"/>
</dbReference>
<accession>A0A172YGY2</accession>
<evidence type="ECO:0000256" key="3">
    <source>
        <dbReference type="ARBA" id="ARBA00014376"/>
    </source>
</evidence>
<feature type="domain" description="Flagellar basal body rod protein N-terminal" evidence="7">
    <location>
        <begin position="11"/>
        <end position="39"/>
    </location>
</feature>
<comment type="function">
    <text evidence="5 6">Structural component of flagellum, the bacterial motility apparatus. Part of the rod structure of flagellar basal body.</text>
</comment>
<gene>
    <name evidence="8" type="ORF">A5892_13590</name>
</gene>
<dbReference type="AlphaFoldDB" id="A0A172YGY2"/>
<dbReference type="Pfam" id="PF00460">
    <property type="entry name" value="Flg_bb_rod"/>
    <property type="match status" value="1"/>
</dbReference>
<evidence type="ECO:0000256" key="6">
    <source>
        <dbReference type="PIRNR" id="PIRNR002889"/>
    </source>
</evidence>
<dbReference type="NCBIfam" id="TIGR01396">
    <property type="entry name" value="FlgB"/>
    <property type="match status" value="1"/>
</dbReference>
<keyword evidence="8" id="KW-0966">Cell projection</keyword>
<dbReference type="GO" id="GO:0071978">
    <property type="term" value="P:bacterial-type flagellum-dependent swarming motility"/>
    <property type="evidence" value="ECO:0007669"/>
    <property type="project" value="TreeGrafter"/>
</dbReference>
<dbReference type="PIRSF" id="PIRSF002889">
    <property type="entry name" value="Rod_FlgB"/>
    <property type="match status" value="1"/>
</dbReference>